<dbReference type="GeneID" id="11538061"/>
<evidence type="ECO:0000313" key="2">
    <source>
        <dbReference type="Proteomes" id="UP000006531"/>
    </source>
</evidence>
<evidence type="ECO:0000313" key="1">
    <source>
        <dbReference type="EMBL" id="ADP00086.1"/>
    </source>
</evidence>
<keyword evidence="2" id="KW-1185">Reference proteome</keyword>
<gene>
    <name evidence="1" type="ORF">CYIG_00010</name>
</gene>
<name>E3SN82_9CAUD</name>
<sequence length="62" mass="6515">MSKAYDPSARDNAMVVKYKVNATGDRWFIPYNDAGTKAAQVSQCSKVVGNTADGTVAGAEST</sequence>
<accession>E3SN82</accession>
<organism evidence="1 2">
    <name type="scientific">Cyanophage NATL1A-7</name>
    <dbReference type="NCBI Taxonomy" id="445693"/>
    <lineage>
        <taxon>Viruses</taxon>
        <taxon>Duplodnaviria</taxon>
        <taxon>Heunggongvirae</taxon>
        <taxon>Uroviricota</taxon>
        <taxon>Caudoviricetes</taxon>
        <taxon>Autographivirales</taxon>
        <taxon>Sechaudvirinae</taxon>
        <taxon>Cheungvirus</taxon>
        <taxon>Cheungvirus NATL1A7</taxon>
    </lineage>
</organism>
<proteinExistence type="predicted"/>
<dbReference type="RefSeq" id="YP_005087458.1">
    <property type="nucleotide sequence ID" value="NC_016658.1"/>
</dbReference>
<dbReference type="KEGG" id="vg:11538061"/>
<dbReference type="Proteomes" id="UP000006531">
    <property type="component" value="Segment"/>
</dbReference>
<protein>
    <submittedName>
        <fullName evidence="1">Predicted protein</fullName>
    </submittedName>
</protein>
<reference evidence="1 2" key="1">
    <citation type="submission" date="2009-10" db="EMBL/GenBank/DDBJ databases">
        <title>The Genome Sequence of Cyanophage NATL1A-7.</title>
        <authorList>
            <consortium name="The Broad Institute Genome Sequencing Platform"/>
            <person name="Henn M.R."/>
            <person name="Sullivan M.S."/>
            <person name="Osburne M.S."/>
            <person name="Levin J."/>
            <person name="Malboeuf C."/>
            <person name="Casali M."/>
            <person name="Russ C."/>
            <person name="Lennon N."/>
            <person name="Erlich R."/>
            <person name="Young S.K."/>
            <person name="Koehrsen M."/>
            <person name="Yandava C."/>
            <person name="Zeng Q."/>
            <person name="Alvarado L."/>
            <person name="Anderson S."/>
            <person name="Berlin A."/>
            <person name="Borenstein D."/>
            <person name="Chen Z."/>
            <person name="Engels R."/>
            <person name="Freedman E."/>
            <person name="Gellesch M."/>
            <person name="Goldberg J."/>
            <person name="Green L."/>
            <person name="Griggs A."/>
            <person name="Gujja S."/>
            <person name="Heiman D."/>
            <person name="Hepburn T."/>
            <person name="Howarth C."/>
            <person name="Jen D."/>
            <person name="Larson L."/>
            <person name="Lewis B."/>
            <person name="Mehta T."/>
            <person name="Park D."/>
            <person name="Pearson M."/>
            <person name="Roberts A."/>
            <person name="Ryan E."/>
            <person name="Saif S."/>
            <person name="Shea T."/>
            <person name="Shenoy N."/>
            <person name="Sisk P."/>
            <person name="Stolte C."/>
            <person name="Sykes S."/>
            <person name="Walk T."/>
            <person name="White J."/>
            <person name="Yu Q."/>
            <person name="Coleman M.L."/>
            <person name="Huang K.H."/>
            <person name="Weigele P.R."/>
            <person name="DeFrancesco A.S."/>
            <person name="Kern S.E."/>
            <person name="Thompson L.R."/>
            <person name="Fu R."/>
            <person name="Hombeck B."/>
            <person name="Chisholm S.W."/>
            <person name="Haas B."/>
            <person name="Nusbaum C."/>
            <person name="Galagan J."/>
            <person name="Birren B."/>
        </authorList>
    </citation>
    <scope>NUCLEOTIDE SEQUENCE [LARGE SCALE GENOMIC DNA]</scope>
    <source>
        <strain evidence="1">NATL1A-7</strain>
    </source>
</reference>
<dbReference type="EMBL" id="GU071102">
    <property type="protein sequence ID" value="ADP00086.1"/>
    <property type="molecule type" value="Genomic_DNA"/>
</dbReference>